<organism evidence="1">
    <name type="scientific">Anopheles sinensis</name>
    <name type="common">Mosquito</name>
    <dbReference type="NCBI Taxonomy" id="74873"/>
    <lineage>
        <taxon>Eukaryota</taxon>
        <taxon>Metazoa</taxon>
        <taxon>Ecdysozoa</taxon>
        <taxon>Arthropoda</taxon>
        <taxon>Hexapoda</taxon>
        <taxon>Insecta</taxon>
        <taxon>Pterygota</taxon>
        <taxon>Neoptera</taxon>
        <taxon>Endopterygota</taxon>
        <taxon>Diptera</taxon>
        <taxon>Nematocera</taxon>
        <taxon>Culicoidea</taxon>
        <taxon>Culicidae</taxon>
        <taxon>Anophelinae</taxon>
        <taxon>Anopheles</taxon>
    </lineage>
</organism>
<reference evidence="1 3" key="1">
    <citation type="journal article" date="2014" name="BMC Genomics">
        <title>Genome sequence of Anopheles sinensis provides insight into genetics basis of mosquito competence for malaria parasites.</title>
        <authorList>
            <person name="Zhou D."/>
            <person name="Zhang D."/>
            <person name="Ding G."/>
            <person name="Shi L."/>
            <person name="Hou Q."/>
            <person name="Ye Y."/>
            <person name="Xu Y."/>
            <person name="Zhou H."/>
            <person name="Xiong C."/>
            <person name="Li S."/>
            <person name="Yu J."/>
            <person name="Hong S."/>
            <person name="Yu X."/>
            <person name="Zou P."/>
            <person name="Chen C."/>
            <person name="Chang X."/>
            <person name="Wang W."/>
            <person name="Lv Y."/>
            <person name="Sun Y."/>
            <person name="Ma L."/>
            <person name="Shen B."/>
            <person name="Zhu C."/>
        </authorList>
    </citation>
    <scope>NUCLEOTIDE SEQUENCE [LARGE SCALE GENOMIC DNA]</scope>
</reference>
<dbReference type="VEuPathDB" id="VectorBase:ASIC018669"/>
<evidence type="ECO:0000313" key="3">
    <source>
        <dbReference type="Proteomes" id="UP000030765"/>
    </source>
</evidence>
<dbReference type="Proteomes" id="UP000030765">
    <property type="component" value="Unassembled WGS sequence"/>
</dbReference>
<proteinExistence type="predicted"/>
<dbReference type="EMBL" id="KE525349">
    <property type="protein sequence ID" value="KFB50637.1"/>
    <property type="molecule type" value="Genomic_DNA"/>
</dbReference>
<evidence type="ECO:0000313" key="2">
    <source>
        <dbReference type="EnsemblMetazoa" id="ASIC018669-PA"/>
    </source>
</evidence>
<reference evidence="2" key="2">
    <citation type="submission" date="2020-05" db="UniProtKB">
        <authorList>
            <consortium name="EnsemblMetazoa"/>
        </authorList>
    </citation>
    <scope>IDENTIFICATION</scope>
</reference>
<protein>
    <submittedName>
        <fullName evidence="1 2">Carbon-monoxide dehydrogenase small subunit</fullName>
    </submittedName>
</protein>
<gene>
    <name evidence="1" type="ORF">ZHAS_00018669</name>
</gene>
<accession>A0A084WK93</accession>
<evidence type="ECO:0000313" key="1">
    <source>
        <dbReference type="EMBL" id="KFB50637.1"/>
    </source>
</evidence>
<dbReference type="EMBL" id="ATLV01024101">
    <property type="status" value="NOT_ANNOTATED_CDS"/>
    <property type="molecule type" value="Genomic_DNA"/>
</dbReference>
<sequence>MIRRCWVRKLVTVDDDRQSAKGNSCALFGASQNGPNWWMWETVGEHSGWSVLELAFPAASSKTIEQ</sequence>
<dbReference type="AlphaFoldDB" id="A0A084WK93"/>
<name>A0A084WK93_ANOSI</name>
<keyword evidence="3" id="KW-1185">Reference proteome</keyword>
<dbReference type="EnsemblMetazoa" id="ASIC018669-RA">
    <property type="protein sequence ID" value="ASIC018669-PA"/>
    <property type="gene ID" value="ASIC018669"/>
</dbReference>